<keyword evidence="1" id="KW-0812">Transmembrane</keyword>
<accession>A0AAE8LXT9</accession>
<sequence>MAKTSGFIGFFSSDYNTFISLVFTTPLATALLCLSLDETLFSGGFLKFVDENRPSVQFAVQIIANFMSALQVITICRVINLGVRRRLKTNSMSMDQMRAWMDAMIPRINWDLPVGYIFLLGLFVSVSMVLSAIWAAAMTPVETSELIKGTVQVPAWDNITLIREYPSEVEAEGPGKHTALGKFTYSVGIQMLGSLLAGAASASPIHNSTRNHEKLDRTGYSYVGRSYGVGSSPGLGDVHYETGRNVLGWKYQELGYHAKVNCIYNKTADFRLVTEGDIRWAARGELPDSDDGYEYSNYIGFGEGNAVVAMGVAHFKDKDVDVAPVRKYIGFAAGGFYKFLHKAQCEVNFEPTRFNITVSSRGKNITVVPTNDTDVPDIDPSRWLKGTLLRQFELIANDETNLYVSTVGTAFNTSIADHRLRLEMNNTLSSRSSKNVTLEGIENAITAMVDDMLVAYSSAQLMVGGFKDKTSGFVRVTAITIGEKRFAVAAFALNMVVVALFILEAIRTRGWKGMTEFDPSDIRHVMIAASEGGGSLAHVGFSNSDKLGKIQVRVSDTSRGRYTLAVDGEVSPAVVYEDVRAGSDTYSERYKGSAVELITSTRSRESML</sequence>
<name>A0AAE8LXT9_9HYPO</name>
<organism evidence="2 3">
    <name type="scientific">Fusarium torulosum</name>
    <dbReference type="NCBI Taxonomy" id="33205"/>
    <lineage>
        <taxon>Eukaryota</taxon>
        <taxon>Fungi</taxon>
        <taxon>Dikarya</taxon>
        <taxon>Ascomycota</taxon>
        <taxon>Pezizomycotina</taxon>
        <taxon>Sordariomycetes</taxon>
        <taxon>Hypocreomycetidae</taxon>
        <taxon>Hypocreales</taxon>
        <taxon>Nectriaceae</taxon>
        <taxon>Fusarium</taxon>
    </lineage>
</organism>
<feature type="transmembrane region" description="Helical" evidence="1">
    <location>
        <begin position="21"/>
        <end position="46"/>
    </location>
</feature>
<dbReference type="AlphaFoldDB" id="A0AAE8LXT9"/>
<keyword evidence="3" id="KW-1185">Reference proteome</keyword>
<evidence type="ECO:0000313" key="2">
    <source>
        <dbReference type="EMBL" id="SPJ70566.1"/>
    </source>
</evidence>
<feature type="transmembrane region" description="Helical" evidence="1">
    <location>
        <begin position="486"/>
        <end position="506"/>
    </location>
</feature>
<dbReference type="Proteomes" id="UP001187734">
    <property type="component" value="Unassembled WGS sequence"/>
</dbReference>
<keyword evidence="1" id="KW-1133">Transmembrane helix</keyword>
<comment type="caution">
    <text evidence="2">The sequence shown here is derived from an EMBL/GenBank/DDBJ whole genome shotgun (WGS) entry which is preliminary data.</text>
</comment>
<gene>
    <name evidence="2" type="ORF">FTOL_00294</name>
</gene>
<evidence type="ECO:0000256" key="1">
    <source>
        <dbReference type="SAM" id="Phobius"/>
    </source>
</evidence>
<reference evidence="2" key="1">
    <citation type="submission" date="2018-03" db="EMBL/GenBank/DDBJ databases">
        <authorList>
            <person name="Guldener U."/>
        </authorList>
    </citation>
    <scope>NUCLEOTIDE SEQUENCE</scope>
</reference>
<feature type="transmembrane region" description="Helical" evidence="1">
    <location>
        <begin position="58"/>
        <end position="83"/>
    </location>
</feature>
<evidence type="ECO:0000313" key="3">
    <source>
        <dbReference type="Proteomes" id="UP001187734"/>
    </source>
</evidence>
<dbReference type="EMBL" id="ONZP01000012">
    <property type="protein sequence ID" value="SPJ70566.1"/>
    <property type="molecule type" value="Genomic_DNA"/>
</dbReference>
<feature type="transmembrane region" description="Helical" evidence="1">
    <location>
        <begin position="114"/>
        <end position="137"/>
    </location>
</feature>
<protein>
    <submittedName>
        <fullName evidence="2">Uncharacterized protein</fullName>
    </submittedName>
</protein>
<proteinExistence type="predicted"/>
<keyword evidence="1" id="KW-0472">Membrane</keyword>